<organism evidence="1 2">
    <name type="scientific">Pseudohoeflea coraliihabitans</name>
    <dbReference type="NCBI Taxonomy" id="2860393"/>
    <lineage>
        <taxon>Bacteria</taxon>
        <taxon>Pseudomonadati</taxon>
        <taxon>Pseudomonadota</taxon>
        <taxon>Alphaproteobacteria</taxon>
        <taxon>Hyphomicrobiales</taxon>
        <taxon>Rhizobiaceae</taxon>
        <taxon>Pseudohoeflea</taxon>
    </lineage>
</organism>
<dbReference type="EMBL" id="JAHWQX010000003">
    <property type="protein sequence ID" value="MBW3097863.1"/>
    <property type="molecule type" value="Genomic_DNA"/>
</dbReference>
<reference evidence="1" key="1">
    <citation type="submission" date="2021-07" db="EMBL/GenBank/DDBJ databases">
        <title>Pseudohoeflea marina sp. nov. a polyhydroxyalcanoate-producing bacterium.</title>
        <authorList>
            <person name="Zheng W."/>
            <person name="Yu S."/>
            <person name="Huang Y."/>
        </authorList>
    </citation>
    <scope>NUCLEOTIDE SEQUENCE</scope>
    <source>
        <strain evidence="1">DP4N28-3</strain>
    </source>
</reference>
<evidence type="ECO:0000313" key="1">
    <source>
        <dbReference type="EMBL" id="MBW3097863.1"/>
    </source>
</evidence>
<comment type="caution">
    <text evidence="1">The sequence shown here is derived from an EMBL/GenBank/DDBJ whole genome shotgun (WGS) entry which is preliminary data.</text>
</comment>
<protein>
    <submittedName>
        <fullName evidence="1">DUF465 domain-containing protein</fullName>
    </submittedName>
</protein>
<sequence length="59" mass="6655">MSIEAHLETLEEKHGQLDEKLRSELSSPSAADTTIVALKRDKLRIKDEIVRLKSGTTQH</sequence>
<dbReference type="RefSeq" id="WP_219201822.1">
    <property type="nucleotide sequence ID" value="NZ_JAHWQX010000003.1"/>
</dbReference>
<accession>A0ABS6WQE1</accession>
<dbReference type="InterPro" id="IPR007420">
    <property type="entry name" value="DUF465"/>
</dbReference>
<dbReference type="Pfam" id="PF04325">
    <property type="entry name" value="DUF465"/>
    <property type="match status" value="1"/>
</dbReference>
<dbReference type="Proteomes" id="UP001430804">
    <property type="component" value="Unassembled WGS sequence"/>
</dbReference>
<evidence type="ECO:0000313" key="2">
    <source>
        <dbReference type="Proteomes" id="UP001430804"/>
    </source>
</evidence>
<name>A0ABS6WQE1_9HYPH</name>
<gene>
    <name evidence="1" type="ORF">KY465_11290</name>
</gene>
<keyword evidence="2" id="KW-1185">Reference proteome</keyword>
<proteinExistence type="predicted"/>